<feature type="compositionally biased region" description="Basic and acidic residues" evidence="6">
    <location>
        <begin position="931"/>
        <end position="942"/>
    </location>
</feature>
<keyword evidence="9" id="KW-1185">Reference proteome</keyword>
<dbReference type="SUPFAM" id="SSF54001">
    <property type="entry name" value="Cysteine proteinases"/>
    <property type="match status" value="1"/>
</dbReference>
<feature type="domain" description="Ubiquitin-like protease family profile" evidence="7">
    <location>
        <begin position="386"/>
        <end position="648"/>
    </location>
</feature>
<dbReference type="GO" id="GO:0005737">
    <property type="term" value="C:cytoplasm"/>
    <property type="evidence" value="ECO:0007669"/>
    <property type="project" value="TreeGrafter"/>
</dbReference>
<evidence type="ECO:0000259" key="7">
    <source>
        <dbReference type="PROSITE" id="PS50600"/>
    </source>
</evidence>
<feature type="region of interest" description="Disordered" evidence="6">
    <location>
        <begin position="688"/>
        <end position="942"/>
    </location>
</feature>
<keyword evidence="5" id="KW-0378">Hydrolase</keyword>
<evidence type="ECO:0000313" key="9">
    <source>
        <dbReference type="Proteomes" id="UP001305647"/>
    </source>
</evidence>
<dbReference type="Pfam" id="PF02902">
    <property type="entry name" value="Peptidase_C48"/>
    <property type="match status" value="1"/>
</dbReference>
<evidence type="ECO:0000256" key="3">
    <source>
        <dbReference type="ARBA" id="ARBA00022670"/>
    </source>
</evidence>
<feature type="region of interest" description="Disordered" evidence="6">
    <location>
        <begin position="493"/>
        <end position="516"/>
    </location>
</feature>
<feature type="region of interest" description="Disordered" evidence="6">
    <location>
        <begin position="552"/>
        <end position="577"/>
    </location>
</feature>
<dbReference type="InterPro" id="IPR003653">
    <property type="entry name" value="Peptidase_C48_C"/>
</dbReference>
<keyword evidence="2" id="KW-0597">Phosphoprotein</keyword>
<dbReference type="GO" id="GO:0016926">
    <property type="term" value="P:protein desumoylation"/>
    <property type="evidence" value="ECO:0007669"/>
    <property type="project" value="TreeGrafter"/>
</dbReference>
<evidence type="ECO:0000256" key="5">
    <source>
        <dbReference type="ARBA" id="ARBA00022801"/>
    </source>
</evidence>
<reference evidence="8" key="2">
    <citation type="submission" date="2023-05" db="EMBL/GenBank/DDBJ databases">
        <authorList>
            <consortium name="Lawrence Berkeley National Laboratory"/>
            <person name="Steindorff A."/>
            <person name="Hensen N."/>
            <person name="Bonometti L."/>
            <person name="Westerberg I."/>
            <person name="Brannstrom I.O."/>
            <person name="Guillou S."/>
            <person name="Cros-Aarteil S."/>
            <person name="Calhoun S."/>
            <person name="Haridas S."/>
            <person name="Kuo A."/>
            <person name="Mondo S."/>
            <person name="Pangilinan J."/>
            <person name="Riley R."/>
            <person name="Labutti K."/>
            <person name="Andreopoulos B."/>
            <person name="Lipzen A."/>
            <person name="Chen C."/>
            <person name="Yanf M."/>
            <person name="Daum C."/>
            <person name="Ng V."/>
            <person name="Clum A."/>
            <person name="Ohm R."/>
            <person name="Martin F."/>
            <person name="Silar P."/>
            <person name="Natvig D."/>
            <person name="Lalanne C."/>
            <person name="Gautier V."/>
            <person name="Ament-Velasquez S.L."/>
            <person name="Kruys A."/>
            <person name="Hutchinson M.I."/>
            <person name="Powell A.J."/>
            <person name="Barry K."/>
            <person name="Miller A.N."/>
            <person name="Grigoriev I.V."/>
            <person name="Debuchy R."/>
            <person name="Gladieux P."/>
            <person name="Thoren M.H."/>
            <person name="Johannesson H."/>
        </authorList>
    </citation>
    <scope>NUCLEOTIDE SEQUENCE</scope>
    <source>
        <strain evidence="8">CBS 757.83</strain>
    </source>
</reference>
<feature type="compositionally biased region" description="Low complexity" evidence="6">
    <location>
        <begin position="909"/>
        <end position="929"/>
    </location>
</feature>
<sequence length="942" mass="103482">MPRAATETIDNFDELSPAPAFSVHQPRKARLLSTTGCRSGALSRDGGDLGILRTKAQPAQAFGLPKGRKRTSYEAIDDSDELVGQTCGGELSISQAGTRPAIEDSPNRDPPSLSRRGDLKPTKWQSMPVANTVADGIGVAAAVCQPNHRYMPGDGQSSCFLRQTDILELRAFMGDGNKAEPYEWLKITKKAKGLFYNPDSDLIKVNQSLDQASSIPIGGTLFLKLRSNAEALDLANWARHNPDIRVVKQDRVKLDLTWDKMSKEISQARNVAQERRLSGAGTAVHPGRIEESAMAGVALIDRAPTISRTPIRRQMQVSAQPQTPLPSLTGSSIEPVASGSRFLRTRQTASQTQRSATPNVPAISRWSEENPEWAKDWETPLIIERTTVDKEDIPRLDEGQCLNDNLIGYGLQFLFNRFNGRHPDLHKRVYFHNSFFYEKLKAGRGAINYDGVKSWTAKVDLLSYDYIVVPVNEHYHWWVAIICNPGKLDPDLRRASGEDETSCKEAKPDGASSDVEMADVTELQPRSSIPKDNPCLVTSDIVDLVSDDKNVSIDQTSRPKSKPTAKSKSGARTYNPEDPRIITLDSLGSTHPQAITLLKKYLLAEFEHKRNKIITDLPPQLGMKAINIPEQNNLCDCGVYLLGYIQPFVQQPDWFIRTLLRKETPDWDFNPSHIRKLWRDTIFCEKRRQKTPRASSAKRTPKGSKEPSRDPSRESTEAVNTSTSKRGTRVDSTEQPASAETTRTSANRDSLRADATAADQACHDPGPNGIEQPQLPPSSPTHRPPPQVFQQNGQDGVMVLPPPQDDDNVLPSIEPADVEVLPGPPAEYQKDEPRFIPRLASSSTGRPEDDDTVREVGPASFYSSAGKARGRHNRGSGSGSKSGSVFSPAAGQRPRTAGTRPLAAGHTNSRSVVAGSSSSSPGFEPVVESAEMVRESDPIDLT</sequence>
<comment type="similarity">
    <text evidence="1">Belongs to the peptidase C48 family.</text>
</comment>
<feature type="compositionally biased region" description="Basic and acidic residues" evidence="6">
    <location>
        <begin position="493"/>
        <end position="508"/>
    </location>
</feature>
<dbReference type="Proteomes" id="UP001305647">
    <property type="component" value="Unassembled WGS sequence"/>
</dbReference>
<feature type="compositionally biased region" description="Basic and acidic residues" evidence="6">
    <location>
        <begin position="703"/>
        <end position="716"/>
    </location>
</feature>
<evidence type="ECO:0000313" key="8">
    <source>
        <dbReference type="EMBL" id="KAK4104768.1"/>
    </source>
</evidence>
<organism evidence="8 9">
    <name type="scientific">Parathielavia hyrcaniae</name>
    <dbReference type="NCBI Taxonomy" id="113614"/>
    <lineage>
        <taxon>Eukaryota</taxon>
        <taxon>Fungi</taxon>
        <taxon>Dikarya</taxon>
        <taxon>Ascomycota</taxon>
        <taxon>Pezizomycotina</taxon>
        <taxon>Sordariomycetes</taxon>
        <taxon>Sordariomycetidae</taxon>
        <taxon>Sordariales</taxon>
        <taxon>Chaetomiaceae</taxon>
        <taxon>Parathielavia</taxon>
    </lineage>
</organism>
<dbReference type="EMBL" id="MU863626">
    <property type="protein sequence ID" value="KAK4104768.1"/>
    <property type="molecule type" value="Genomic_DNA"/>
</dbReference>
<feature type="region of interest" description="Disordered" evidence="6">
    <location>
        <begin position="340"/>
        <end position="365"/>
    </location>
</feature>
<name>A0AAN6Q715_9PEZI</name>
<feature type="compositionally biased region" description="Polar residues" evidence="6">
    <location>
        <begin position="345"/>
        <end position="358"/>
    </location>
</feature>
<dbReference type="InterPro" id="IPR051947">
    <property type="entry name" value="Sentrin-specific_protease"/>
</dbReference>
<keyword evidence="3" id="KW-0645">Protease</keyword>
<dbReference type="GO" id="GO:0070139">
    <property type="term" value="F:SUMO-specific endopeptidase activity"/>
    <property type="evidence" value="ECO:0007669"/>
    <property type="project" value="TreeGrafter"/>
</dbReference>
<dbReference type="PANTHER" id="PTHR46896">
    <property type="entry name" value="SENTRIN-SPECIFIC PROTEASE"/>
    <property type="match status" value="1"/>
</dbReference>
<dbReference type="Pfam" id="PF25424">
    <property type="entry name" value="PH_35"/>
    <property type="match status" value="1"/>
</dbReference>
<comment type="caution">
    <text evidence="8">The sequence shown here is derived from an EMBL/GenBank/DDBJ whole genome shotgun (WGS) entry which is preliminary data.</text>
</comment>
<dbReference type="GO" id="GO:0006508">
    <property type="term" value="P:proteolysis"/>
    <property type="evidence" value="ECO:0007669"/>
    <property type="project" value="UniProtKB-KW"/>
</dbReference>
<dbReference type="PROSITE" id="PS50600">
    <property type="entry name" value="ULP_PROTEASE"/>
    <property type="match status" value="1"/>
</dbReference>
<evidence type="ECO:0000256" key="2">
    <source>
        <dbReference type="ARBA" id="ARBA00022553"/>
    </source>
</evidence>
<dbReference type="GO" id="GO:0005634">
    <property type="term" value="C:nucleus"/>
    <property type="evidence" value="ECO:0007669"/>
    <property type="project" value="TreeGrafter"/>
</dbReference>
<accession>A0AAN6Q715</accession>
<evidence type="ECO:0000256" key="6">
    <source>
        <dbReference type="SAM" id="MobiDB-lite"/>
    </source>
</evidence>
<evidence type="ECO:0000256" key="1">
    <source>
        <dbReference type="ARBA" id="ARBA00005234"/>
    </source>
</evidence>
<dbReference type="PANTHER" id="PTHR46896:SF3">
    <property type="entry name" value="FI06413P-RELATED"/>
    <property type="match status" value="1"/>
</dbReference>
<dbReference type="InterPro" id="IPR057501">
    <property type="entry name" value="DeUb_enz_PH"/>
</dbReference>
<feature type="region of interest" description="Disordered" evidence="6">
    <location>
        <begin position="93"/>
        <end position="124"/>
    </location>
</feature>
<dbReference type="InterPro" id="IPR038765">
    <property type="entry name" value="Papain-like_cys_pep_sf"/>
</dbReference>
<proteinExistence type="inferred from homology"/>
<dbReference type="AlphaFoldDB" id="A0AAN6Q715"/>
<evidence type="ECO:0000256" key="4">
    <source>
        <dbReference type="ARBA" id="ARBA00022786"/>
    </source>
</evidence>
<reference evidence="8" key="1">
    <citation type="journal article" date="2023" name="Mol. Phylogenet. Evol.">
        <title>Genome-scale phylogeny and comparative genomics of the fungal order Sordariales.</title>
        <authorList>
            <person name="Hensen N."/>
            <person name="Bonometti L."/>
            <person name="Westerberg I."/>
            <person name="Brannstrom I.O."/>
            <person name="Guillou S."/>
            <person name="Cros-Aarteil S."/>
            <person name="Calhoun S."/>
            <person name="Haridas S."/>
            <person name="Kuo A."/>
            <person name="Mondo S."/>
            <person name="Pangilinan J."/>
            <person name="Riley R."/>
            <person name="LaButti K."/>
            <person name="Andreopoulos B."/>
            <person name="Lipzen A."/>
            <person name="Chen C."/>
            <person name="Yan M."/>
            <person name="Daum C."/>
            <person name="Ng V."/>
            <person name="Clum A."/>
            <person name="Steindorff A."/>
            <person name="Ohm R.A."/>
            <person name="Martin F."/>
            <person name="Silar P."/>
            <person name="Natvig D.O."/>
            <person name="Lalanne C."/>
            <person name="Gautier V."/>
            <person name="Ament-Velasquez S.L."/>
            <person name="Kruys A."/>
            <person name="Hutchinson M.I."/>
            <person name="Powell A.J."/>
            <person name="Barry K."/>
            <person name="Miller A.N."/>
            <person name="Grigoriev I.V."/>
            <person name="Debuchy R."/>
            <person name="Gladieux P."/>
            <person name="Hiltunen Thoren M."/>
            <person name="Johannesson H."/>
        </authorList>
    </citation>
    <scope>NUCLEOTIDE SEQUENCE</scope>
    <source>
        <strain evidence="8">CBS 757.83</strain>
    </source>
</reference>
<gene>
    <name evidence="8" type="ORF">N658DRAFT_418028</name>
</gene>
<dbReference type="Gene3D" id="3.40.395.10">
    <property type="entry name" value="Adenoviral Proteinase, Chain A"/>
    <property type="match status" value="1"/>
</dbReference>
<feature type="compositionally biased region" description="Polar residues" evidence="6">
    <location>
        <begin position="733"/>
        <end position="748"/>
    </location>
</feature>
<protein>
    <submittedName>
        <fullName evidence="8">Cysteine proteinase</fullName>
    </submittedName>
</protein>
<keyword evidence="4" id="KW-0833">Ubl conjugation pathway</keyword>
<feature type="compositionally biased region" description="Pro residues" evidence="6">
    <location>
        <begin position="774"/>
        <end position="787"/>
    </location>
</feature>